<dbReference type="InterPro" id="IPR050863">
    <property type="entry name" value="CenT-Element_Derived"/>
</dbReference>
<evidence type="ECO:0000313" key="4">
    <source>
        <dbReference type="Proteomes" id="UP001280121"/>
    </source>
</evidence>
<organism evidence="3 4">
    <name type="scientific">Dipteronia dyeriana</name>
    <dbReference type="NCBI Taxonomy" id="168575"/>
    <lineage>
        <taxon>Eukaryota</taxon>
        <taxon>Viridiplantae</taxon>
        <taxon>Streptophyta</taxon>
        <taxon>Embryophyta</taxon>
        <taxon>Tracheophyta</taxon>
        <taxon>Spermatophyta</taxon>
        <taxon>Magnoliopsida</taxon>
        <taxon>eudicotyledons</taxon>
        <taxon>Gunneridae</taxon>
        <taxon>Pentapetalae</taxon>
        <taxon>rosids</taxon>
        <taxon>malvids</taxon>
        <taxon>Sapindales</taxon>
        <taxon>Sapindaceae</taxon>
        <taxon>Hippocastanoideae</taxon>
        <taxon>Acereae</taxon>
        <taxon>Dipteronia</taxon>
    </lineage>
</organism>
<dbReference type="AlphaFoldDB" id="A0AAD9U053"/>
<dbReference type="PANTHER" id="PTHR19303">
    <property type="entry name" value="TRANSPOSON"/>
    <property type="match status" value="1"/>
</dbReference>
<comment type="caution">
    <text evidence="3">The sequence shown here is derived from an EMBL/GenBank/DDBJ whole genome shotgun (WGS) entry which is preliminary data.</text>
</comment>
<dbReference type="Pfam" id="PF03184">
    <property type="entry name" value="DDE_1"/>
    <property type="match status" value="1"/>
</dbReference>
<proteinExistence type="predicted"/>
<dbReference type="InterPro" id="IPR006600">
    <property type="entry name" value="HTH_CenpB_DNA-bd_dom"/>
</dbReference>
<evidence type="ECO:0000256" key="1">
    <source>
        <dbReference type="ARBA" id="ARBA00023125"/>
    </source>
</evidence>
<dbReference type="InterPro" id="IPR004875">
    <property type="entry name" value="DDE_SF_endonuclease_dom"/>
</dbReference>
<dbReference type="PROSITE" id="PS51253">
    <property type="entry name" value="HTH_CENPB"/>
    <property type="match status" value="1"/>
</dbReference>
<dbReference type="GO" id="GO:0003677">
    <property type="term" value="F:DNA binding"/>
    <property type="evidence" value="ECO:0007669"/>
    <property type="project" value="UniProtKB-KW"/>
</dbReference>
<dbReference type="Pfam" id="PF03221">
    <property type="entry name" value="HTH_Tnp_Tc5"/>
    <property type="match status" value="1"/>
</dbReference>
<keyword evidence="1" id="KW-0238">DNA-binding</keyword>
<dbReference type="EMBL" id="JANJYI010000006">
    <property type="protein sequence ID" value="KAK2644905.1"/>
    <property type="molecule type" value="Genomic_DNA"/>
</dbReference>
<dbReference type="Proteomes" id="UP001280121">
    <property type="component" value="Unassembled WGS sequence"/>
</dbReference>
<dbReference type="PANTHER" id="PTHR19303:SF73">
    <property type="entry name" value="PROTEIN PDC2"/>
    <property type="match status" value="1"/>
</dbReference>
<name>A0AAD9U053_9ROSI</name>
<evidence type="ECO:0000313" key="3">
    <source>
        <dbReference type="EMBL" id="KAK2644905.1"/>
    </source>
</evidence>
<feature type="domain" description="HTH CENPB-type" evidence="2">
    <location>
        <begin position="1"/>
        <end position="45"/>
    </location>
</feature>
<reference evidence="3" key="1">
    <citation type="journal article" date="2023" name="Plant J.">
        <title>Genome sequences and population genomics provide insights into the demographic history, inbreeding, and mutation load of two 'living fossil' tree species of Dipteronia.</title>
        <authorList>
            <person name="Feng Y."/>
            <person name="Comes H.P."/>
            <person name="Chen J."/>
            <person name="Zhu S."/>
            <person name="Lu R."/>
            <person name="Zhang X."/>
            <person name="Li P."/>
            <person name="Qiu J."/>
            <person name="Olsen K.M."/>
            <person name="Qiu Y."/>
        </authorList>
    </citation>
    <scope>NUCLEOTIDE SEQUENCE</scope>
    <source>
        <strain evidence="3">KIB01</strain>
    </source>
</reference>
<sequence>MNSSAARVPSRDMLLVHFVKLIQNFNFSSGWLDRFKARHGIKSYRHFGESGSVVMENIEIALPGIRAQLDQFHRKDIYNLDETELFFGLEADHSLATKQLKGHKKDNERITIAISCNGDSSDKVPLWIIAHPQVIKGLTNVELFFLSPNTISKIQPYNAEIIRALKIYYRCRFHSSILEGYEVEETNPEKINILNATKFINTVWNIDVKITTIANCFRHYKIRSHEDMDFEPQVGEDEGIDGLREAISGLRYRNVMDVGN</sequence>
<accession>A0AAD9U053</accession>
<protein>
    <recommendedName>
        <fullName evidence="2">HTH CENPB-type domain-containing protein</fullName>
    </recommendedName>
</protein>
<keyword evidence="4" id="KW-1185">Reference proteome</keyword>
<gene>
    <name evidence="3" type="ORF">Ddye_020100</name>
</gene>
<evidence type="ECO:0000259" key="2">
    <source>
        <dbReference type="PROSITE" id="PS51253"/>
    </source>
</evidence>
<dbReference type="GO" id="GO:0005634">
    <property type="term" value="C:nucleus"/>
    <property type="evidence" value="ECO:0007669"/>
    <property type="project" value="TreeGrafter"/>
</dbReference>